<evidence type="ECO:0000313" key="2">
    <source>
        <dbReference type="Proteomes" id="UP000048179"/>
    </source>
</evidence>
<organism evidence="1 2">
    <name type="scientific">Streptococcus pseudopneumoniae</name>
    <dbReference type="NCBI Taxonomy" id="257758"/>
    <lineage>
        <taxon>Bacteria</taxon>
        <taxon>Bacillati</taxon>
        <taxon>Bacillota</taxon>
        <taxon>Bacilli</taxon>
        <taxon>Lactobacillales</taxon>
        <taxon>Streptococcaceae</taxon>
        <taxon>Streptococcus</taxon>
    </lineage>
</organism>
<protein>
    <submittedName>
        <fullName evidence="1">Uncharacterized protein</fullName>
    </submittedName>
</protein>
<dbReference type="Proteomes" id="UP000048179">
    <property type="component" value="Unassembled WGS sequence"/>
</dbReference>
<reference evidence="1 2" key="1">
    <citation type="submission" date="2015-03" db="EMBL/GenBank/DDBJ databases">
        <authorList>
            <consortium name="Pathogen Informatics"/>
        </authorList>
    </citation>
    <scope>NUCLEOTIDE SEQUENCE [LARGE SCALE GENOMIC DNA]</scope>
    <source>
        <strain evidence="1 2">SMRU737</strain>
    </source>
</reference>
<proteinExistence type="predicted"/>
<dbReference type="EMBL" id="CFGT01000041">
    <property type="protein sequence ID" value="CEY67032.1"/>
    <property type="molecule type" value="Genomic_DNA"/>
</dbReference>
<evidence type="ECO:0000313" key="1">
    <source>
        <dbReference type="EMBL" id="CEY67032.1"/>
    </source>
</evidence>
<name>A0A0T8TM36_9STRE</name>
<sequence length="31" mass="3706">MLEVKNVSKSYLTKTKINLLKRKSKLLIMFH</sequence>
<dbReference type="AlphaFoldDB" id="A0A0T8TM36"/>
<accession>A0A0T8TM36</accession>
<gene>
    <name evidence="1" type="ORF">ERS020247_02101</name>
</gene>